<keyword evidence="3" id="KW-1185">Reference proteome</keyword>
<evidence type="ECO:0000313" key="2">
    <source>
        <dbReference type="EMBL" id="GMF29582.1"/>
    </source>
</evidence>
<feature type="region of interest" description="Disordered" evidence="1">
    <location>
        <begin position="224"/>
        <end position="264"/>
    </location>
</feature>
<feature type="region of interest" description="Disordered" evidence="1">
    <location>
        <begin position="1"/>
        <end position="146"/>
    </location>
</feature>
<dbReference type="OrthoDB" id="128689at2759"/>
<dbReference type="EMBL" id="BSXW01000787">
    <property type="protein sequence ID" value="GMF29582.1"/>
    <property type="molecule type" value="Genomic_DNA"/>
</dbReference>
<accession>A0A9W6UB66</accession>
<proteinExistence type="predicted"/>
<dbReference type="AlphaFoldDB" id="A0A9W6UB66"/>
<feature type="compositionally biased region" description="Basic and acidic residues" evidence="1">
    <location>
        <begin position="426"/>
        <end position="481"/>
    </location>
</feature>
<feature type="compositionally biased region" description="Basic and acidic residues" evidence="1">
    <location>
        <begin position="290"/>
        <end position="304"/>
    </location>
</feature>
<organism evidence="2 3">
    <name type="scientific">Phytophthora lilii</name>
    <dbReference type="NCBI Taxonomy" id="2077276"/>
    <lineage>
        <taxon>Eukaryota</taxon>
        <taxon>Sar</taxon>
        <taxon>Stramenopiles</taxon>
        <taxon>Oomycota</taxon>
        <taxon>Peronosporomycetes</taxon>
        <taxon>Peronosporales</taxon>
        <taxon>Peronosporaceae</taxon>
        <taxon>Phytophthora</taxon>
    </lineage>
</organism>
<feature type="compositionally biased region" description="Basic residues" evidence="1">
    <location>
        <begin position="305"/>
        <end position="317"/>
    </location>
</feature>
<name>A0A9W6UB66_9STRA</name>
<reference evidence="2" key="1">
    <citation type="submission" date="2023-04" db="EMBL/GenBank/DDBJ databases">
        <title>Phytophthora lilii NBRC 32176.</title>
        <authorList>
            <person name="Ichikawa N."/>
            <person name="Sato H."/>
            <person name="Tonouchi N."/>
        </authorList>
    </citation>
    <scope>NUCLEOTIDE SEQUENCE</scope>
    <source>
        <strain evidence="2">NBRC 32176</strain>
    </source>
</reference>
<feature type="region of interest" description="Disordered" evidence="1">
    <location>
        <begin position="278"/>
        <end position="329"/>
    </location>
</feature>
<evidence type="ECO:0000256" key="1">
    <source>
        <dbReference type="SAM" id="MobiDB-lite"/>
    </source>
</evidence>
<feature type="compositionally biased region" description="Low complexity" evidence="1">
    <location>
        <begin position="605"/>
        <end position="617"/>
    </location>
</feature>
<sequence length="647" mass="71711">MAKGSKSAVPATPMKSSGGRTEASDRSGDSFVTPQSSRMEPIPESSATYDDSVEYPDANYDEDAHDEEDDDDNLEEKGPFVAPPSSPEDATVSIGRSSGVRPLSRNLTDELNAVAGPEPAHDGEDVSTETPATAKAGGGRPRSTATGHHLTVILRLPTSNELATPVDSASTQQVARDTVILLRSMGCEPQKHPSDAVLRDWTPSNAGTVLMKWKRKLRMAFGTPDIGAGRQPVARDAPEAEDPSKIPLPQTTRKTAVEEDEGKAAGVFSVSTEASPYYHDSHMVTPRSASRSERLARDTEDSHHRVDRRRGSQRPRSKRYEFSEDSSSDDDLLRELEYDDSDLTEQWKAPDSRAERVRGVRRTTPSRNCDTSAAREHQTLLRPSLEQRLRYVRVKDIHDLVDLINEILLSEERSRAIRETSSYRSKGREDSRRRDARRTEESRGAYRRDRRGRDLRDTEYNHPRADRGLGRSRSDNNRDDARYQSRITLVEALTNALTNLDTRTPGRHRARFDSVYSHVVVAVRRVPRCTTEVKTRPRSIATSQRIATTVISPQLMMRSVEQQQQVPTVGPTHGRGVTETGRCQSETTDASDGMAGGPSPSMDPVQRVVGVTTQRTTASVGAKSADKSMMLESARPSMRSPTWSETE</sequence>
<comment type="caution">
    <text evidence="2">The sequence shown here is derived from an EMBL/GenBank/DDBJ whole genome shotgun (WGS) entry which is preliminary data.</text>
</comment>
<feature type="compositionally biased region" description="Polar residues" evidence="1">
    <location>
        <begin position="581"/>
        <end position="590"/>
    </location>
</feature>
<evidence type="ECO:0000313" key="3">
    <source>
        <dbReference type="Proteomes" id="UP001165083"/>
    </source>
</evidence>
<feature type="region of interest" description="Disordered" evidence="1">
    <location>
        <begin position="416"/>
        <end position="481"/>
    </location>
</feature>
<protein>
    <submittedName>
        <fullName evidence="2">Unnamed protein product</fullName>
    </submittedName>
</protein>
<feature type="region of interest" description="Disordered" evidence="1">
    <location>
        <begin position="564"/>
        <end position="647"/>
    </location>
</feature>
<dbReference type="Proteomes" id="UP001165083">
    <property type="component" value="Unassembled WGS sequence"/>
</dbReference>
<gene>
    <name evidence="2" type="ORF">Plil01_001257300</name>
</gene>
<feature type="region of interest" description="Disordered" evidence="1">
    <location>
        <begin position="350"/>
        <end position="375"/>
    </location>
</feature>
<feature type="compositionally biased region" description="Acidic residues" evidence="1">
    <location>
        <begin position="51"/>
        <end position="74"/>
    </location>
</feature>